<accession>A0AAD5XB49</accession>
<comment type="caution">
    <text evidence="1">The sequence shown here is derived from an EMBL/GenBank/DDBJ whole genome shotgun (WGS) entry which is preliminary data.</text>
</comment>
<name>A0AAD5XB49_9FUNG</name>
<gene>
    <name evidence="1" type="ORF">HK100_002349</name>
</gene>
<keyword evidence="2" id="KW-1185">Reference proteome</keyword>
<evidence type="ECO:0000313" key="1">
    <source>
        <dbReference type="EMBL" id="KAJ3112396.1"/>
    </source>
</evidence>
<dbReference type="Proteomes" id="UP001211907">
    <property type="component" value="Unassembled WGS sequence"/>
</dbReference>
<dbReference type="EMBL" id="JADGJH010001546">
    <property type="protein sequence ID" value="KAJ3112396.1"/>
    <property type="molecule type" value="Genomic_DNA"/>
</dbReference>
<organism evidence="1 2">
    <name type="scientific">Physocladia obscura</name>
    <dbReference type="NCBI Taxonomy" id="109957"/>
    <lineage>
        <taxon>Eukaryota</taxon>
        <taxon>Fungi</taxon>
        <taxon>Fungi incertae sedis</taxon>
        <taxon>Chytridiomycota</taxon>
        <taxon>Chytridiomycota incertae sedis</taxon>
        <taxon>Chytridiomycetes</taxon>
        <taxon>Chytridiales</taxon>
        <taxon>Chytriomycetaceae</taxon>
        <taxon>Physocladia</taxon>
    </lineage>
</organism>
<reference evidence="1" key="1">
    <citation type="submission" date="2020-05" db="EMBL/GenBank/DDBJ databases">
        <title>Phylogenomic resolution of chytrid fungi.</title>
        <authorList>
            <person name="Stajich J.E."/>
            <person name="Amses K."/>
            <person name="Simmons R."/>
            <person name="Seto K."/>
            <person name="Myers J."/>
            <person name="Bonds A."/>
            <person name="Quandt C.A."/>
            <person name="Barry K."/>
            <person name="Liu P."/>
            <person name="Grigoriev I."/>
            <person name="Longcore J.E."/>
            <person name="James T.Y."/>
        </authorList>
    </citation>
    <scope>NUCLEOTIDE SEQUENCE</scope>
    <source>
        <strain evidence="1">JEL0513</strain>
    </source>
</reference>
<dbReference type="AlphaFoldDB" id="A0AAD5XB49"/>
<protein>
    <submittedName>
        <fullName evidence="1">Uncharacterized protein</fullName>
    </submittedName>
</protein>
<sequence>MNCATSYPTRSTAPAETVEEVAAAVMGEYTPKTIVAHQYTINETFKNATKNSTAANTHRLAGIAIIVMGILTQLAVNSCSNNNNSYNGNINSNNNAAFSQPPICPYQQRHQEQSQHDATLKRLVAVFIGCSIRASPARQQALPTTVVTALLLVHRVVRKVVDTNSSDNKNNGSRNNVPQDVLDIVHSPVDLFLAVLILAESSLSDTQTSTTSWARLYNQSGIVTSEGRKQVANLKWTVFEWLDYSIDISRDTFMRWCSLIRRWIGEYPPAAVSGVPGQTCAASYVTMQQTNSMFVPSIELVETPATSPTTPVSPEILPSASLSTDPLFIGGIYIHSTGTISFDPKSSSTVTTPTNNISISASTQFNLSVSLNPPQFSLSCRTSAAKHGSSLLSSSRMANESAIASNTSSYRTQPYQRPTNNARLFAHQRVL</sequence>
<proteinExistence type="predicted"/>
<evidence type="ECO:0000313" key="2">
    <source>
        <dbReference type="Proteomes" id="UP001211907"/>
    </source>
</evidence>